<sequence length="225" mass="25076">MGQKVNPISFRLGVISTWDSSWYCNKGYAKKLHEDIKIRKMIFDKLSYAGVSKVSIERPANKIIINIHSSRPGVVIGKKGTDIAKIKDDISKITAGEVIINITEVKKAETEPLLIARSVAEQLEKRVSFRKAVKRAMTSSMKMGAKGVKISVSGRLGGAEIARTEWYREGRVPLHTLRAIVKYDYAEAHTIYGLIGVKVWVYQGDKLDNKKNITSVKNDAASKEN</sequence>
<reference evidence="10 11" key="1">
    <citation type="submission" date="2022-11" db="EMBL/GenBank/DDBJ databases">
        <title>Host association and intracellularity evolved multiple times independently in the Rickettsiales.</title>
        <authorList>
            <person name="Castelli M."/>
            <person name="Nardi T."/>
            <person name="Gammuto L."/>
            <person name="Bellinzona G."/>
            <person name="Sabaneyeva E."/>
            <person name="Potekhin A."/>
            <person name="Serra V."/>
            <person name="Petroni G."/>
            <person name="Sassera D."/>
        </authorList>
    </citation>
    <scope>NUCLEOTIDE SEQUENCE [LARGE SCALE GENOMIC DNA]</scope>
    <source>
        <strain evidence="10 11">NDG2</strain>
    </source>
</reference>
<dbReference type="EMBL" id="CP110820">
    <property type="protein sequence ID" value="WPX96776.1"/>
    <property type="molecule type" value="Genomic_DNA"/>
</dbReference>
<dbReference type="HAMAP" id="MF_01309_B">
    <property type="entry name" value="Ribosomal_uS3_B"/>
    <property type="match status" value="1"/>
</dbReference>
<evidence type="ECO:0000256" key="5">
    <source>
        <dbReference type="ARBA" id="ARBA00023274"/>
    </source>
</evidence>
<gene>
    <name evidence="8" type="primary">rpsC</name>
    <name evidence="10" type="ORF">Bandiella_00904</name>
</gene>
<evidence type="ECO:0000256" key="1">
    <source>
        <dbReference type="ARBA" id="ARBA00010761"/>
    </source>
</evidence>
<evidence type="ECO:0000256" key="6">
    <source>
        <dbReference type="ARBA" id="ARBA00024998"/>
    </source>
</evidence>
<comment type="subunit">
    <text evidence="8">Part of the 30S ribosomal subunit. Forms a tight complex with proteins S10 and S14.</text>
</comment>
<evidence type="ECO:0000256" key="8">
    <source>
        <dbReference type="HAMAP-Rule" id="MF_01309"/>
    </source>
</evidence>
<proteinExistence type="inferred from homology"/>
<keyword evidence="2 8" id="KW-0699">rRNA-binding</keyword>
<dbReference type="Gene3D" id="3.30.300.20">
    <property type="match status" value="1"/>
</dbReference>
<evidence type="ECO:0000256" key="7">
    <source>
        <dbReference type="ARBA" id="ARBA00035257"/>
    </source>
</evidence>
<dbReference type="GO" id="GO:0005840">
    <property type="term" value="C:ribosome"/>
    <property type="evidence" value="ECO:0007669"/>
    <property type="project" value="UniProtKB-KW"/>
</dbReference>
<evidence type="ECO:0000256" key="2">
    <source>
        <dbReference type="ARBA" id="ARBA00022730"/>
    </source>
</evidence>
<dbReference type="CDD" id="cd02412">
    <property type="entry name" value="KH-II_30S_S3"/>
    <property type="match status" value="1"/>
</dbReference>
<dbReference type="InterPro" id="IPR057258">
    <property type="entry name" value="Ribosomal_uS3"/>
</dbReference>
<dbReference type="PANTHER" id="PTHR11760">
    <property type="entry name" value="30S/40S RIBOSOMAL PROTEIN S3"/>
    <property type="match status" value="1"/>
</dbReference>
<keyword evidence="5 8" id="KW-0687">Ribonucleoprotein</keyword>
<feature type="domain" description="KH type-2" evidence="9">
    <location>
        <begin position="38"/>
        <end position="106"/>
    </location>
</feature>
<dbReference type="InterPro" id="IPR009019">
    <property type="entry name" value="KH_sf_prok-type"/>
</dbReference>
<dbReference type="Gene3D" id="3.30.1140.32">
    <property type="entry name" value="Ribosomal protein S3, C-terminal domain"/>
    <property type="match status" value="1"/>
</dbReference>
<dbReference type="InterPro" id="IPR001351">
    <property type="entry name" value="Ribosomal_uS3_C"/>
</dbReference>
<dbReference type="InterPro" id="IPR036419">
    <property type="entry name" value="Ribosomal_S3_C_sf"/>
</dbReference>
<dbReference type="PROSITE" id="PS50823">
    <property type="entry name" value="KH_TYPE_2"/>
    <property type="match status" value="1"/>
</dbReference>
<dbReference type="SUPFAM" id="SSF54821">
    <property type="entry name" value="Ribosomal protein S3 C-terminal domain"/>
    <property type="match status" value="1"/>
</dbReference>
<dbReference type="Pfam" id="PF00189">
    <property type="entry name" value="Ribosomal_S3_C"/>
    <property type="match status" value="1"/>
</dbReference>
<evidence type="ECO:0000259" key="9">
    <source>
        <dbReference type="PROSITE" id="PS50823"/>
    </source>
</evidence>
<comment type="similarity">
    <text evidence="1 8">Belongs to the universal ribosomal protein uS3 family.</text>
</comment>
<dbReference type="RefSeq" id="WP_323732492.1">
    <property type="nucleotide sequence ID" value="NZ_CP110820.1"/>
</dbReference>
<evidence type="ECO:0000313" key="11">
    <source>
        <dbReference type="Proteomes" id="UP001327219"/>
    </source>
</evidence>
<dbReference type="PANTHER" id="PTHR11760:SF19">
    <property type="entry name" value="SMALL RIBOSOMAL SUBUNIT PROTEIN US3C"/>
    <property type="match status" value="1"/>
</dbReference>
<dbReference type="NCBIfam" id="TIGR01009">
    <property type="entry name" value="rpsC_bact"/>
    <property type="match status" value="1"/>
</dbReference>
<dbReference type="SUPFAM" id="SSF54814">
    <property type="entry name" value="Prokaryotic type KH domain (KH-domain type II)"/>
    <property type="match status" value="1"/>
</dbReference>
<dbReference type="InterPro" id="IPR005704">
    <property type="entry name" value="Ribosomal_uS3_bac-typ"/>
</dbReference>
<evidence type="ECO:0000313" key="10">
    <source>
        <dbReference type="EMBL" id="WPX96776.1"/>
    </source>
</evidence>
<protein>
    <recommendedName>
        <fullName evidence="7 8">Small ribosomal subunit protein uS3</fullName>
    </recommendedName>
</protein>
<dbReference type="Proteomes" id="UP001327219">
    <property type="component" value="Chromosome"/>
</dbReference>
<keyword evidence="4 8" id="KW-0689">Ribosomal protein</keyword>
<evidence type="ECO:0000256" key="4">
    <source>
        <dbReference type="ARBA" id="ARBA00022980"/>
    </source>
</evidence>
<keyword evidence="3 8" id="KW-0694">RNA-binding</keyword>
<organism evidence="10 11">
    <name type="scientific">Candidatus Bandiella euplotis</name>
    <dbReference type="NCBI Taxonomy" id="1664265"/>
    <lineage>
        <taxon>Bacteria</taxon>
        <taxon>Pseudomonadati</taxon>
        <taxon>Pseudomonadota</taxon>
        <taxon>Alphaproteobacteria</taxon>
        <taxon>Rickettsiales</taxon>
        <taxon>Candidatus Midichloriaceae</taxon>
        <taxon>Candidatus Bandiella</taxon>
    </lineage>
</organism>
<dbReference type="InterPro" id="IPR015946">
    <property type="entry name" value="KH_dom-like_a/b"/>
</dbReference>
<accession>A0ABZ0UKY6</accession>
<dbReference type="InterPro" id="IPR004044">
    <property type="entry name" value="KH_dom_type_2"/>
</dbReference>
<keyword evidence="11" id="KW-1185">Reference proteome</keyword>
<evidence type="ECO:0000256" key="3">
    <source>
        <dbReference type="ARBA" id="ARBA00022884"/>
    </source>
</evidence>
<dbReference type="Pfam" id="PF07650">
    <property type="entry name" value="KH_2"/>
    <property type="match status" value="1"/>
</dbReference>
<comment type="function">
    <text evidence="6 8">Binds the lower part of the 30S subunit head. Binds mRNA in the 70S ribosome, positioning it for translation.</text>
</comment>
<name>A0ABZ0UKY6_9RICK</name>